<evidence type="ECO:0000259" key="6">
    <source>
        <dbReference type="Pfam" id="PF07686"/>
    </source>
</evidence>
<evidence type="ECO:0000256" key="2">
    <source>
        <dbReference type="ARBA" id="ARBA00022729"/>
    </source>
</evidence>
<dbReference type="InterPro" id="IPR013783">
    <property type="entry name" value="Ig-like_fold"/>
</dbReference>
<dbReference type="Gene3D" id="2.60.40.10">
    <property type="entry name" value="Immunoglobulins"/>
    <property type="match status" value="1"/>
</dbReference>
<feature type="domain" description="Immunoglobulin V-set" evidence="6">
    <location>
        <begin position="32"/>
        <end position="129"/>
    </location>
</feature>
<proteinExistence type="predicted"/>
<evidence type="ECO:0000256" key="1">
    <source>
        <dbReference type="ARBA" id="ARBA00004370"/>
    </source>
</evidence>
<feature type="signal peptide" evidence="5">
    <location>
        <begin position="1"/>
        <end position="21"/>
    </location>
</feature>
<accession>A0ABD0WIG2</accession>
<dbReference type="PANTHER" id="PTHR12080:SF122">
    <property type="entry name" value="V-SET AND TRANSMEMBRANE DOMAIN-CONTAINING PROTEIN 5"/>
    <property type="match status" value="1"/>
</dbReference>
<dbReference type="SUPFAM" id="SSF48726">
    <property type="entry name" value="Immunoglobulin"/>
    <property type="match status" value="1"/>
</dbReference>
<keyword evidence="3" id="KW-0472">Membrane</keyword>
<evidence type="ECO:0000313" key="7">
    <source>
        <dbReference type="EMBL" id="KAL0962383.1"/>
    </source>
</evidence>
<name>A0ABD0WIG2_UMBPY</name>
<protein>
    <recommendedName>
        <fullName evidence="6">Immunoglobulin V-set domain-containing protein</fullName>
    </recommendedName>
</protein>
<dbReference type="Pfam" id="PF07686">
    <property type="entry name" value="V-set"/>
    <property type="match status" value="1"/>
</dbReference>
<dbReference type="PANTHER" id="PTHR12080">
    <property type="entry name" value="SIGNALING LYMPHOCYTIC ACTIVATION MOLECULE"/>
    <property type="match status" value="1"/>
</dbReference>
<sequence>MELLYMTSLVLLLFAVGCCNGQNAPAISGEIVGLVGKNITFTTTINGRDFGNFISISWRCKRNVDIAIVTYVPNGKYTASTYEGRLSLNTNNGELNITQLTTKDSGNYSLNMVTATGLSYTGVITLNVLERVSNQVRCSSCPVWMLILCLSFTWT</sequence>
<evidence type="ECO:0000313" key="8">
    <source>
        <dbReference type="Proteomes" id="UP001557470"/>
    </source>
</evidence>
<dbReference type="AlphaFoldDB" id="A0ABD0WIG2"/>
<feature type="chain" id="PRO_5044751469" description="Immunoglobulin V-set domain-containing protein" evidence="5">
    <location>
        <begin position="22"/>
        <end position="155"/>
    </location>
</feature>
<keyword evidence="4" id="KW-0325">Glycoprotein</keyword>
<dbReference type="InterPro" id="IPR013106">
    <property type="entry name" value="Ig_V-set"/>
</dbReference>
<comment type="caution">
    <text evidence="7">The sequence shown here is derived from an EMBL/GenBank/DDBJ whole genome shotgun (WGS) entry which is preliminary data.</text>
</comment>
<dbReference type="Proteomes" id="UP001557470">
    <property type="component" value="Unassembled WGS sequence"/>
</dbReference>
<reference evidence="7 8" key="1">
    <citation type="submission" date="2024-06" db="EMBL/GenBank/DDBJ databases">
        <authorList>
            <person name="Pan Q."/>
            <person name="Wen M."/>
            <person name="Jouanno E."/>
            <person name="Zahm M."/>
            <person name="Klopp C."/>
            <person name="Cabau C."/>
            <person name="Louis A."/>
            <person name="Berthelot C."/>
            <person name="Parey E."/>
            <person name="Roest Crollius H."/>
            <person name="Montfort J."/>
            <person name="Robinson-Rechavi M."/>
            <person name="Bouchez O."/>
            <person name="Lampietro C."/>
            <person name="Lopez Roques C."/>
            <person name="Donnadieu C."/>
            <person name="Postlethwait J."/>
            <person name="Bobe J."/>
            <person name="Verreycken H."/>
            <person name="Guiguen Y."/>
        </authorList>
    </citation>
    <scope>NUCLEOTIDE SEQUENCE [LARGE SCALE GENOMIC DNA]</scope>
    <source>
        <strain evidence="7">Up_M1</strain>
        <tissue evidence="7">Testis</tissue>
    </source>
</reference>
<gene>
    <name evidence="7" type="ORF">UPYG_G00339370</name>
</gene>
<dbReference type="InterPro" id="IPR036179">
    <property type="entry name" value="Ig-like_dom_sf"/>
</dbReference>
<dbReference type="EMBL" id="JAGEUA010000011">
    <property type="protein sequence ID" value="KAL0962383.1"/>
    <property type="molecule type" value="Genomic_DNA"/>
</dbReference>
<comment type="subcellular location">
    <subcellularLocation>
        <location evidence="1">Membrane</location>
    </subcellularLocation>
</comment>
<dbReference type="GO" id="GO:0016020">
    <property type="term" value="C:membrane"/>
    <property type="evidence" value="ECO:0007669"/>
    <property type="project" value="UniProtKB-SubCell"/>
</dbReference>
<evidence type="ECO:0000256" key="4">
    <source>
        <dbReference type="ARBA" id="ARBA00023180"/>
    </source>
</evidence>
<dbReference type="InterPro" id="IPR015631">
    <property type="entry name" value="CD2/SLAM_rcpt"/>
</dbReference>
<keyword evidence="2 5" id="KW-0732">Signal</keyword>
<evidence type="ECO:0000256" key="5">
    <source>
        <dbReference type="SAM" id="SignalP"/>
    </source>
</evidence>
<organism evidence="7 8">
    <name type="scientific">Umbra pygmaea</name>
    <name type="common">Eastern mudminnow</name>
    <dbReference type="NCBI Taxonomy" id="75934"/>
    <lineage>
        <taxon>Eukaryota</taxon>
        <taxon>Metazoa</taxon>
        <taxon>Chordata</taxon>
        <taxon>Craniata</taxon>
        <taxon>Vertebrata</taxon>
        <taxon>Euteleostomi</taxon>
        <taxon>Actinopterygii</taxon>
        <taxon>Neopterygii</taxon>
        <taxon>Teleostei</taxon>
        <taxon>Protacanthopterygii</taxon>
        <taxon>Esociformes</taxon>
        <taxon>Umbridae</taxon>
        <taxon>Umbra</taxon>
    </lineage>
</organism>
<keyword evidence="8" id="KW-1185">Reference proteome</keyword>
<evidence type="ECO:0000256" key="3">
    <source>
        <dbReference type="ARBA" id="ARBA00023136"/>
    </source>
</evidence>